<dbReference type="AlphaFoldDB" id="A3I148"/>
<evidence type="ECO:0000259" key="2">
    <source>
        <dbReference type="Pfam" id="PF00582"/>
    </source>
</evidence>
<keyword evidence="4" id="KW-1185">Reference proteome</keyword>
<protein>
    <submittedName>
        <fullName evidence="3">Universal stress protein</fullName>
    </submittedName>
</protein>
<evidence type="ECO:0000256" key="1">
    <source>
        <dbReference type="ARBA" id="ARBA00008791"/>
    </source>
</evidence>
<dbReference type="SUPFAM" id="SSF52402">
    <property type="entry name" value="Adenine nucleotide alpha hydrolases-like"/>
    <property type="match status" value="2"/>
</dbReference>
<reference evidence="3 4" key="1">
    <citation type="journal article" date="2011" name="J. Bacteriol.">
        <title>Complete genome sequence of Algoriphagus sp. PR1, bacterial prey of a colony-forming choanoflagellate.</title>
        <authorList>
            <person name="Alegado R.A."/>
            <person name="Ferriera S."/>
            <person name="Nusbaum C."/>
            <person name="Young S.K."/>
            <person name="Zeng Q."/>
            <person name="Imamovic A."/>
            <person name="Fairclough S.R."/>
            <person name="King N."/>
        </authorList>
    </citation>
    <scope>NUCLEOTIDE SEQUENCE [LARGE SCALE GENOMIC DNA]</scope>
    <source>
        <strain evidence="3 4">PR1</strain>
    </source>
</reference>
<dbReference type="eggNOG" id="COG0589">
    <property type="taxonomic scope" value="Bacteria"/>
</dbReference>
<dbReference type="Gene3D" id="3.40.50.12370">
    <property type="match status" value="1"/>
</dbReference>
<dbReference type="OrthoDB" id="1522603at2"/>
<proteinExistence type="inferred from homology"/>
<dbReference type="PANTHER" id="PTHR46268:SF6">
    <property type="entry name" value="UNIVERSAL STRESS PROTEIN UP12"/>
    <property type="match status" value="1"/>
</dbReference>
<sequence>MKTLLVPFDFSPYSVAALRTAYKISQKSGAEILCVTVIPTELDWEFLSEKEKSKHPQIQQEYEEASELLPNFFKTIAPAKAPIQAIVKIGVPNDLILKVAHEYAPELIVLGAYGKGNEGSNFIGSTLQKVLRNAACPVLAVKEPVDGNVFRKIAFASSFTHEAKEAFSLIKPLVKLFRASVHLVYINTPDHFIDSVELQERMNQFVKGNEEVTFHPHTFNFQSVGLGLEKFGELNKVHLVALVTGHHEKIPSYQIGTTESLVYKSDLAVLSVKI</sequence>
<organism evidence="3 4">
    <name type="scientific">Algoriphagus machipongonensis</name>
    <dbReference type="NCBI Taxonomy" id="388413"/>
    <lineage>
        <taxon>Bacteria</taxon>
        <taxon>Pseudomonadati</taxon>
        <taxon>Bacteroidota</taxon>
        <taxon>Cytophagia</taxon>
        <taxon>Cytophagales</taxon>
        <taxon>Cyclobacteriaceae</taxon>
        <taxon>Algoriphagus</taxon>
    </lineage>
</organism>
<evidence type="ECO:0000313" key="3">
    <source>
        <dbReference type="EMBL" id="EAZ80194.1"/>
    </source>
</evidence>
<feature type="domain" description="UspA" evidence="2">
    <location>
        <begin position="1"/>
        <end position="142"/>
    </location>
</feature>
<gene>
    <name evidence="3" type="ORF">ALPR1_16234</name>
</gene>
<dbReference type="PANTHER" id="PTHR46268">
    <property type="entry name" value="STRESS RESPONSE PROTEIN NHAX"/>
    <property type="match status" value="1"/>
</dbReference>
<dbReference type="Proteomes" id="UP000003919">
    <property type="component" value="Unassembled WGS sequence"/>
</dbReference>
<dbReference type="RefSeq" id="WP_008202085.1">
    <property type="nucleotide sequence ID" value="NZ_CM001023.1"/>
</dbReference>
<dbReference type="CDD" id="cd00293">
    <property type="entry name" value="USP-like"/>
    <property type="match status" value="1"/>
</dbReference>
<comment type="caution">
    <text evidence="3">The sequence shown here is derived from an EMBL/GenBank/DDBJ whole genome shotgun (WGS) entry which is preliminary data.</text>
</comment>
<dbReference type="EMBL" id="AAXU02000001">
    <property type="protein sequence ID" value="EAZ80194.1"/>
    <property type="molecule type" value="Genomic_DNA"/>
</dbReference>
<dbReference type="PRINTS" id="PR01438">
    <property type="entry name" value="UNVRSLSTRESS"/>
</dbReference>
<name>A3I148_9BACT</name>
<dbReference type="InterPro" id="IPR006016">
    <property type="entry name" value="UspA"/>
</dbReference>
<dbReference type="InterPro" id="IPR006015">
    <property type="entry name" value="Universal_stress_UspA"/>
</dbReference>
<evidence type="ECO:0000313" key="4">
    <source>
        <dbReference type="Proteomes" id="UP000003919"/>
    </source>
</evidence>
<dbReference type="STRING" id="388413.ALPR1_16234"/>
<accession>A3I148</accession>
<dbReference type="Pfam" id="PF00582">
    <property type="entry name" value="Usp"/>
    <property type="match status" value="1"/>
</dbReference>
<comment type="similarity">
    <text evidence="1">Belongs to the universal stress protein A family.</text>
</comment>
<dbReference type="HOGENOM" id="CLU_049301_2_4_10"/>